<gene>
    <name evidence="3" type="ORF">A7985_23255</name>
</gene>
<evidence type="ECO:0000256" key="1">
    <source>
        <dbReference type="SAM" id="MobiDB-lite"/>
    </source>
</evidence>
<dbReference type="GO" id="GO:0008237">
    <property type="term" value="F:metallopeptidase activity"/>
    <property type="evidence" value="ECO:0007669"/>
    <property type="project" value="InterPro"/>
</dbReference>
<dbReference type="SUPFAM" id="SSF55486">
    <property type="entry name" value="Metalloproteases ('zincins'), catalytic domain"/>
    <property type="match status" value="1"/>
</dbReference>
<accession>A0A1C0TK29</accession>
<feature type="region of interest" description="Disordered" evidence="1">
    <location>
        <begin position="398"/>
        <end position="420"/>
    </location>
</feature>
<dbReference type="PANTHER" id="PTHR11905">
    <property type="entry name" value="ADAM A DISINTEGRIN AND METALLOPROTEASE DOMAIN"/>
    <property type="match status" value="1"/>
</dbReference>
<dbReference type="Pfam" id="PF17963">
    <property type="entry name" value="Big_9"/>
    <property type="match status" value="1"/>
</dbReference>
<evidence type="ECO:0000256" key="2">
    <source>
        <dbReference type="SAM" id="SignalP"/>
    </source>
</evidence>
<evidence type="ECO:0008006" key="5">
    <source>
        <dbReference type="Google" id="ProtNLM"/>
    </source>
</evidence>
<protein>
    <recommendedName>
        <fullName evidence="5">Peptidase M12B domain-containing protein</fullName>
    </recommendedName>
</protein>
<evidence type="ECO:0000313" key="3">
    <source>
        <dbReference type="EMBL" id="OCQ18802.1"/>
    </source>
</evidence>
<dbReference type="Proteomes" id="UP000093366">
    <property type="component" value="Unassembled WGS sequence"/>
</dbReference>
<keyword evidence="2" id="KW-0732">Signal</keyword>
<dbReference type="OrthoDB" id="5242130at2"/>
<dbReference type="InterPro" id="IPR013783">
    <property type="entry name" value="Ig-like_fold"/>
</dbReference>
<name>A0A1C0TK29_9GAMM</name>
<feature type="region of interest" description="Disordered" evidence="1">
    <location>
        <begin position="815"/>
        <end position="842"/>
    </location>
</feature>
<feature type="signal peptide" evidence="2">
    <location>
        <begin position="1"/>
        <end position="20"/>
    </location>
</feature>
<dbReference type="InterPro" id="IPR024079">
    <property type="entry name" value="MetalloPept_cat_dom_sf"/>
</dbReference>
<proteinExistence type="predicted"/>
<dbReference type="Pfam" id="PF13583">
    <property type="entry name" value="Reprolysin_4"/>
    <property type="match status" value="1"/>
</dbReference>
<organism evidence="3 4">
    <name type="scientific">Pseudoalteromonas luteoviolacea</name>
    <dbReference type="NCBI Taxonomy" id="43657"/>
    <lineage>
        <taxon>Bacteria</taxon>
        <taxon>Pseudomonadati</taxon>
        <taxon>Pseudomonadota</taxon>
        <taxon>Gammaproteobacteria</taxon>
        <taxon>Alteromonadales</taxon>
        <taxon>Pseudoalteromonadaceae</taxon>
        <taxon>Pseudoalteromonas</taxon>
    </lineage>
</organism>
<dbReference type="PANTHER" id="PTHR11905:SF159">
    <property type="entry name" value="ADAM METALLOPROTEASE"/>
    <property type="match status" value="1"/>
</dbReference>
<comment type="caution">
    <text evidence="3">The sequence shown here is derived from an EMBL/GenBank/DDBJ whole genome shotgun (WGS) entry which is preliminary data.</text>
</comment>
<dbReference type="AlphaFoldDB" id="A0A1C0TK29"/>
<dbReference type="Gene3D" id="2.60.40.10">
    <property type="entry name" value="Immunoglobulins"/>
    <property type="match status" value="1"/>
</dbReference>
<dbReference type="EMBL" id="MAUJ01000013">
    <property type="protein sequence ID" value="OCQ18802.1"/>
    <property type="molecule type" value="Genomic_DNA"/>
</dbReference>
<dbReference type="Gene3D" id="3.40.390.10">
    <property type="entry name" value="Collagenase (Catalytic Domain)"/>
    <property type="match status" value="1"/>
</dbReference>
<sequence>MKKHLLAILVSQIVATAANAESDYWHYADKGRNQLGHQKVYSLDEPALQQTLNAVGEESIELVLPLPTGEKVTFKLFPSQVMAPELAAKYSHIRTFTGVDKHNSAHRGHFNMDEKGFYGMFNYQGKHVYIDPQRNADNLYSVYDRTAKKQRVNPLRQQAPRRHHLTEAAHYHERAQSGLAKTTLPNTEIVYRLAVATTGEYAAYHGGTKEKVMSALVTMVNRLNDVYSRDMAIRFQLVEGSDKLIFLDSNSDPFDNTDADIDKISAVINEHIGLENYDVGHLVGTGGGGLAGFEVVCTEIKAEGVTGSEQPDNDAFHVDYVAHEIGHQLGAEHTFNGTSGACTGNRVGTSAYEPGSGSTIMGYAGICDEQNLQANSDPYFHAHSLEQMMAFTREKAGKSCGTHTPRANQRPEANAGNDYTIPARTPFKLIGSATDVDGDTLSYSWQQYNVGSASDSKQSDGVDEGGRPLFRTFNPTDKAERTLPQISDVLLGTLSYGEAYATTTRKLDFRLVARDGKGGVSEDDMQVSVVANDAGFAVKLPDASSQWRTNRQLVNWHTAGSENAPVNCTQVDILLSVDGGQQFATTLASKVPNNGQYEVALPILKTDKARVMVRCSDNIFFAINKGDFSITNESGAAVKPKVTGQKPLTVAEDKPITVQPSDLTMATAQTIDSIEIAGGDNYTVQGTTITPKANFNGKLQAQVVVKRGEMQSDPFNLSITVTPVNDAPVAQNDTVSVEFGAQKVQVKVLDNDSDLDDDALKLTAVNYTGKGVVTFNEQMIIYSAPADFSGKEQVSYTVSDGQGATATGQLDVTVKEKTKVTDPTPTPEPTPPKNNDDTSSDSGSLWSLLGVMLLGLRRLRSSRV</sequence>
<dbReference type="Gene3D" id="2.60.40.2810">
    <property type="match status" value="1"/>
</dbReference>
<reference evidence="4" key="1">
    <citation type="submission" date="2016-07" db="EMBL/GenBank/DDBJ databases">
        <authorList>
            <person name="Florea S."/>
            <person name="Webb J.S."/>
            <person name="Jaromczyk J."/>
            <person name="Schardl C.L."/>
        </authorList>
    </citation>
    <scope>NUCLEOTIDE SEQUENCE [LARGE SCALE GENOMIC DNA]</scope>
    <source>
        <strain evidence="4">IPB1</strain>
    </source>
</reference>
<feature type="chain" id="PRO_5008645981" description="Peptidase M12B domain-containing protein" evidence="2">
    <location>
        <begin position="21"/>
        <end position="864"/>
    </location>
</feature>
<dbReference type="RefSeq" id="WP_065792803.1">
    <property type="nucleotide sequence ID" value="NZ_MAUJ01000013.1"/>
</dbReference>
<evidence type="ECO:0000313" key="4">
    <source>
        <dbReference type="Proteomes" id="UP000093366"/>
    </source>
</evidence>